<dbReference type="AlphaFoldDB" id="A0A0F9H7B5"/>
<dbReference type="Pfam" id="PF13649">
    <property type="entry name" value="Methyltransf_25"/>
    <property type="match status" value="1"/>
</dbReference>
<protein>
    <recommendedName>
        <fullName evidence="2">Methyltransferase domain-containing protein</fullName>
    </recommendedName>
</protein>
<evidence type="ECO:0000313" key="3">
    <source>
        <dbReference type="EMBL" id="KKM06979.1"/>
    </source>
</evidence>
<dbReference type="InterPro" id="IPR041698">
    <property type="entry name" value="Methyltransf_25"/>
</dbReference>
<keyword evidence="1" id="KW-0808">Transferase</keyword>
<feature type="domain" description="Methyltransferase" evidence="2">
    <location>
        <begin position="41"/>
        <end position="136"/>
    </location>
</feature>
<dbReference type="EMBL" id="LAZR01015872">
    <property type="protein sequence ID" value="KKM06979.1"/>
    <property type="molecule type" value="Genomic_DNA"/>
</dbReference>
<dbReference type="GO" id="GO:0016740">
    <property type="term" value="F:transferase activity"/>
    <property type="evidence" value="ECO:0007669"/>
    <property type="project" value="UniProtKB-KW"/>
</dbReference>
<organism evidence="3">
    <name type="scientific">marine sediment metagenome</name>
    <dbReference type="NCBI Taxonomy" id="412755"/>
    <lineage>
        <taxon>unclassified sequences</taxon>
        <taxon>metagenomes</taxon>
        <taxon>ecological metagenomes</taxon>
    </lineage>
</organism>
<evidence type="ECO:0000259" key="2">
    <source>
        <dbReference type="Pfam" id="PF13649"/>
    </source>
</evidence>
<reference evidence="3" key="1">
    <citation type="journal article" date="2015" name="Nature">
        <title>Complex archaea that bridge the gap between prokaryotes and eukaryotes.</title>
        <authorList>
            <person name="Spang A."/>
            <person name="Saw J.H."/>
            <person name="Jorgensen S.L."/>
            <person name="Zaremba-Niedzwiedzka K."/>
            <person name="Martijn J."/>
            <person name="Lind A.E."/>
            <person name="van Eijk R."/>
            <person name="Schleper C."/>
            <person name="Guy L."/>
            <person name="Ettema T.J."/>
        </authorList>
    </citation>
    <scope>NUCLEOTIDE SEQUENCE</scope>
</reference>
<sequence length="214" mass="24752">MANENSFYFDGRYYDAIVNSLDQFHDLNFYLEVAKLYGGEILELGSGTGRLTIPIARAGFSISGLELEVRLIEHARNKTKNGELKITWIKGDMTNFKLKKTFDLIFIALNTFSHLLTRVDIENCLKSVKNHLSKEGVFIIDTFNPLLRVLIKDPSEIRMYASFSDPDSDKICEIYESNSYEIATQINHLKYKMDPNLSFFDLRYSNFSFLRRPC</sequence>
<gene>
    <name evidence="3" type="ORF">LCGC14_1738520</name>
</gene>
<comment type="caution">
    <text evidence="3">The sequence shown here is derived from an EMBL/GenBank/DDBJ whole genome shotgun (WGS) entry which is preliminary data.</text>
</comment>
<proteinExistence type="predicted"/>
<dbReference type="InterPro" id="IPR029063">
    <property type="entry name" value="SAM-dependent_MTases_sf"/>
</dbReference>
<dbReference type="CDD" id="cd02440">
    <property type="entry name" value="AdoMet_MTases"/>
    <property type="match status" value="1"/>
</dbReference>
<dbReference type="SUPFAM" id="SSF53335">
    <property type="entry name" value="S-adenosyl-L-methionine-dependent methyltransferases"/>
    <property type="match status" value="1"/>
</dbReference>
<evidence type="ECO:0000256" key="1">
    <source>
        <dbReference type="ARBA" id="ARBA00022679"/>
    </source>
</evidence>
<accession>A0A0F9H7B5</accession>
<dbReference type="PANTHER" id="PTHR43861">
    <property type="entry name" value="TRANS-ACONITATE 2-METHYLTRANSFERASE-RELATED"/>
    <property type="match status" value="1"/>
</dbReference>
<dbReference type="Gene3D" id="3.40.50.150">
    <property type="entry name" value="Vaccinia Virus protein VP39"/>
    <property type="match status" value="1"/>
</dbReference>
<name>A0A0F9H7B5_9ZZZZ</name>